<organism evidence="1 2">
    <name type="scientific">Melipona bicolor</name>
    <dbReference type="NCBI Taxonomy" id="60889"/>
    <lineage>
        <taxon>Eukaryota</taxon>
        <taxon>Metazoa</taxon>
        <taxon>Ecdysozoa</taxon>
        <taxon>Arthropoda</taxon>
        <taxon>Hexapoda</taxon>
        <taxon>Insecta</taxon>
        <taxon>Pterygota</taxon>
        <taxon>Neoptera</taxon>
        <taxon>Endopterygota</taxon>
        <taxon>Hymenoptera</taxon>
        <taxon>Apocrita</taxon>
        <taxon>Aculeata</taxon>
        <taxon>Apoidea</taxon>
        <taxon>Anthophila</taxon>
        <taxon>Apidae</taxon>
        <taxon>Melipona</taxon>
    </lineage>
</organism>
<dbReference type="AlphaFoldDB" id="A0AA40FJQ8"/>
<evidence type="ECO:0000313" key="2">
    <source>
        <dbReference type="Proteomes" id="UP001177670"/>
    </source>
</evidence>
<name>A0AA40FJQ8_9HYME</name>
<dbReference type="EMBL" id="JAHYIQ010000031">
    <property type="protein sequence ID" value="KAK1120394.1"/>
    <property type="molecule type" value="Genomic_DNA"/>
</dbReference>
<gene>
    <name evidence="1" type="ORF">K0M31_012375</name>
</gene>
<sequence>MRPKLRKPRKRKARYVDPVVEEERAKRVAVVQAKRQKVIDRIRLSLENRRKDKILIQNARLNKEERERQKAIRDGQKIGSEKIMLQVSSL</sequence>
<evidence type="ECO:0008006" key="3">
    <source>
        <dbReference type="Google" id="ProtNLM"/>
    </source>
</evidence>
<accession>A0AA40FJQ8</accession>
<comment type="caution">
    <text evidence="1">The sequence shown here is derived from an EMBL/GenBank/DDBJ whole genome shotgun (WGS) entry which is preliminary data.</text>
</comment>
<keyword evidence="2" id="KW-1185">Reference proteome</keyword>
<protein>
    <recommendedName>
        <fullName evidence="3">Coiled-coil domain-containing protein 86</fullName>
    </recommendedName>
</protein>
<dbReference type="Proteomes" id="UP001177670">
    <property type="component" value="Unassembled WGS sequence"/>
</dbReference>
<evidence type="ECO:0000313" key="1">
    <source>
        <dbReference type="EMBL" id="KAK1120394.1"/>
    </source>
</evidence>
<proteinExistence type="predicted"/>
<reference evidence="1" key="1">
    <citation type="submission" date="2021-10" db="EMBL/GenBank/DDBJ databases">
        <title>Melipona bicolor Genome sequencing and assembly.</title>
        <authorList>
            <person name="Araujo N.S."/>
            <person name="Arias M.C."/>
        </authorList>
    </citation>
    <scope>NUCLEOTIDE SEQUENCE</scope>
    <source>
        <strain evidence="1">USP_2M_L1-L4_2017</strain>
        <tissue evidence="1">Whole body</tissue>
    </source>
</reference>